<dbReference type="PROSITE" id="PS00108">
    <property type="entry name" value="PROTEIN_KINASE_ST"/>
    <property type="match status" value="1"/>
</dbReference>
<keyword evidence="4" id="KW-0418">Kinase</keyword>
<dbReference type="SMART" id="SM00220">
    <property type="entry name" value="S_TKc"/>
    <property type="match status" value="1"/>
</dbReference>
<keyword evidence="3 6" id="KW-0547">Nucleotide-binding</keyword>
<evidence type="ECO:0000259" key="8">
    <source>
        <dbReference type="PROSITE" id="PS50011"/>
    </source>
</evidence>
<name>A0AAD3H5X5_9STRA</name>
<keyword evidence="1 7" id="KW-0723">Serine/threonine-protein kinase</keyword>
<dbReference type="GO" id="GO:0005634">
    <property type="term" value="C:nucleus"/>
    <property type="evidence" value="ECO:0007669"/>
    <property type="project" value="TreeGrafter"/>
</dbReference>
<dbReference type="GO" id="GO:0004674">
    <property type="term" value="F:protein serine/threonine kinase activity"/>
    <property type="evidence" value="ECO:0007669"/>
    <property type="project" value="UniProtKB-KW"/>
</dbReference>
<dbReference type="Proteomes" id="UP001054902">
    <property type="component" value="Unassembled WGS sequence"/>
</dbReference>
<dbReference type="PROSITE" id="PS50011">
    <property type="entry name" value="PROTEIN_KINASE_DOM"/>
    <property type="match status" value="1"/>
</dbReference>
<keyword evidence="2" id="KW-0808">Transferase</keyword>
<evidence type="ECO:0000256" key="6">
    <source>
        <dbReference type="PROSITE-ProRule" id="PRU10141"/>
    </source>
</evidence>
<evidence type="ECO:0000256" key="1">
    <source>
        <dbReference type="ARBA" id="ARBA00022527"/>
    </source>
</evidence>
<evidence type="ECO:0000256" key="5">
    <source>
        <dbReference type="ARBA" id="ARBA00022840"/>
    </source>
</evidence>
<proteinExistence type="inferred from homology"/>
<keyword evidence="10" id="KW-1185">Reference proteome</keyword>
<gene>
    <name evidence="9" type="ORF">CTEN210_08273</name>
</gene>
<comment type="caution">
    <text evidence="9">The sequence shown here is derived from an EMBL/GenBank/DDBJ whole genome shotgun (WGS) entry which is preliminary data.</text>
</comment>
<dbReference type="EMBL" id="BLLK01000045">
    <property type="protein sequence ID" value="GFH51797.1"/>
    <property type="molecule type" value="Genomic_DNA"/>
</dbReference>
<evidence type="ECO:0000313" key="9">
    <source>
        <dbReference type="EMBL" id="GFH51797.1"/>
    </source>
</evidence>
<dbReference type="PANTHER" id="PTHR24345:SF0">
    <property type="entry name" value="CELL CYCLE SERINE_THREONINE-PROTEIN KINASE CDC5_MSD2"/>
    <property type="match status" value="1"/>
</dbReference>
<keyword evidence="5 6" id="KW-0067">ATP-binding</keyword>
<evidence type="ECO:0000256" key="4">
    <source>
        <dbReference type="ARBA" id="ARBA00022777"/>
    </source>
</evidence>
<dbReference type="Pfam" id="PF00069">
    <property type="entry name" value="Pkinase"/>
    <property type="match status" value="1"/>
</dbReference>
<dbReference type="InterPro" id="IPR008271">
    <property type="entry name" value="Ser/Thr_kinase_AS"/>
</dbReference>
<dbReference type="SUPFAM" id="SSF56112">
    <property type="entry name" value="Protein kinase-like (PK-like)"/>
    <property type="match status" value="1"/>
</dbReference>
<feature type="binding site" evidence="6">
    <location>
        <position position="63"/>
    </location>
    <ligand>
        <name>ATP</name>
        <dbReference type="ChEBI" id="CHEBI:30616"/>
    </ligand>
</feature>
<feature type="domain" description="Protein kinase" evidence="8">
    <location>
        <begin position="30"/>
        <end position="291"/>
    </location>
</feature>
<evidence type="ECO:0000256" key="3">
    <source>
        <dbReference type="ARBA" id="ARBA00022741"/>
    </source>
</evidence>
<comment type="similarity">
    <text evidence="7">Belongs to the protein kinase superfamily.</text>
</comment>
<reference evidence="9 10" key="1">
    <citation type="journal article" date="2021" name="Sci. Rep.">
        <title>The genome of the diatom Chaetoceros tenuissimus carries an ancient integrated fragment of an extant virus.</title>
        <authorList>
            <person name="Hongo Y."/>
            <person name="Kimura K."/>
            <person name="Takaki Y."/>
            <person name="Yoshida Y."/>
            <person name="Baba S."/>
            <person name="Kobayashi G."/>
            <person name="Nagasaki K."/>
            <person name="Hano T."/>
            <person name="Tomaru Y."/>
        </authorList>
    </citation>
    <scope>NUCLEOTIDE SEQUENCE [LARGE SCALE GENOMIC DNA]</scope>
    <source>
        <strain evidence="9 10">NIES-3715</strain>
    </source>
</reference>
<evidence type="ECO:0000256" key="2">
    <source>
        <dbReference type="ARBA" id="ARBA00022679"/>
    </source>
</evidence>
<dbReference type="Gene3D" id="1.10.510.10">
    <property type="entry name" value="Transferase(Phosphotransferase) domain 1"/>
    <property type="match status" value="1"/>
</dbReference>
<dbReference type="GO" id="GO:0005524">
    <property type="term" value="F:ATP binding"/>
    <property type="evidence" value="ECO:0007669"/>
    <property type="project" value="UniProtKB-UniRule"/>
</dbReference>
<protein>
    <recommendedName>
        <fullName evidence="8">Protein kinase domain-containing protein</fullName>
    </recommendedName>
</protein>
<dbReference type="Gene3D" id="3.30.200.20">
    <property type="entry name" value="Phosphorylase Kinase, domain 1"/>
    <property type="match status" value="1"/>
</dbReference>
<dbReference type="PANTHER" id="PTHR24345">
    <property type="entry name" value="SERINE/THREONINE-PROTEIN KINASE PLK"/>
    <property type="match status" value="1"/>
</dbReference>
<sequence>MCDPKLDDKSPIYIETVKKGSDGIYSHHVYKKKGLLGEGAFAKVYKVVCANVATKEKQTYALKEISKSKITSNIRLQRIRREIKIQKKLHHRHVLSLVDSFSNELNHYLVLPLCTASLGTVLRSRPHKSLCEISMKKIMFQIVLALRFLHHNLVLHRDLKPDNILLDNNYSVKVADFGLSTILSHKNDTRSSQVGTANYMSRELVRKEKYSFPTDIWSLGCIIYSSLYGQTPFQSSDKQTTYKRIEEVDYDFPLDHKFMVSKDARKMISALLHPIPEKRPTSYELCSHAFFRYHEGERVQKMTCKCE</sequence>
<dbReference type="FunFam" id="3.30.200.20:FF:000042">
    <property type="entry name" value="Aurora kinase A"/>
    <property type="match status" value="1"/>
</dbReference>
<accession>A0AAD3H5X5</accession>
<dbReference type="AlphaFoldDB" id="A0AAD3H5X5"/>
<evidence type="ECO:0000256" key="7">
    <source>
        <dbReference type="RuleBase" id="RU000304"/>
    </source>
</evidence>
<evidence type="ECO:0000313" key="10">
    <source>
        <dbReference type="Proteomes" id="UP001054902"/>
    </source>
</evidence>
<organism evidence="9 10">
    <name type="scientific">Chaetoceros tenuissimus</name>
    <dbReference type="NCBI Taxonomy" id="426638"/>
    <lineage>
        <taxon>Eukaryota</taxon>
        <taxon>Sar</taxon>
        <taxon>Stramenopiles</taxon>
        <taxon>Ochrophyta</taxon>
        <taxon>Bacillariophyta</taxon>
        <taxon>Coscinodiscophyceae</taxon>
        <taxon>Chaetocerotophycidae</taxon>
        <taxon>Chaetocerotales</taxon>
        <taxon>Chaetocerotaceae</taxon>
        <taxon>Chaetoceros</taxon>
    </lineage>
</organism>
<dbReference type="PROSITE" id="PS00107">
    <property type="entry name" value="PROTEIN_KINASE_ATP"/>
    <property type="match status" value="1"/>
</dbReference>
<dbReference type="InterPro" id="IPR011009">
    <property type="entry name" value="Kinase-like_dom_sf"/>
</dbReference>
<dbReference type="InterPro" id="IPR000719">
    <property type="entry name" value="Prot_kinase_dom"/>
</dbReference>
<dbReference type="InterPro" id="IPR017441">
    <property type="entry name" value="Protein_kinase_ATP_BS"/>
</dbReference>